<dbReference type="InterPro" id="IPR036188">
    <property type="entry name" value="FAD/NAD-bd_sf"/>
</dbReference>
<dbReference type="Proteomes" id="UP000481288">
    <property type="component" value="Unassembled WGS sequence"/>
</dbReference>
<dbReference type="Gene3D" id="3.30.9.10">
    <property type="entry name" value="D-Amino Acid Oxidase, subunit A, domain 2"/>
    <property type="match status" value="1"/>
</dbReference>
<name>A0A7D8UKD9_9HELO</name>
<evidence type="ECO:0000259" key="2">
    <source>
        <dbReference type="Pfam" id="PF01266"/>
    </source>
</evidence>
<dbReference type="AlphaFoldDB" id="A0A7D8UKD9"/>
<dbReference type="InterPro" id="IPR006076">
    <property type="entry name" value="FAD-dep_OxRdtase"/>
</dbReference>
<dbReference type="Pfam" id="PF01266">
    <property type="entry name" value="DAO"/>
    <property type="match status" value="1"/>
</dbReference>
<dbReference type="PANTHER" id="PTHR13847">
    <property type="entry name" value="SARCOSINE DEHYDROGENASE-RELATED"/>
    <property type="match status" value="1"/>
</dbReference>
<reference evidence="3 4" key="1">
    <citation type="submission" date="2018-05" db="EMBL/GenBank/DDBJ databases">
        <title>Whole genome sequencing for identification of molecular markers to develop diagnostic detection tools for the regulated plant pathogen Lachnellula willkommii.</title>
        <authorList>
            <person name="Giroux E."/>
            <person name="Bilodeau G."/>
        </authorList>
    </citation>
    <scope>NUCLEOTIDE SEQUENCE [LARGE SCALE GENOMIC DNA]</scope>
    <source>
        <strain evidence="3 4">CBS 625.97</strain>
    </source>
</reference>
<sequence length="448" mass="48611">MTATKIPVGLPVHNPTKSYWQTPTHPLKDHRTTPKLPSSSQYVIVGSGVTGASIAHKLLLSDPTAQITLLEARTAASGASGRNGGHCRGGRYLEFKNYAERFGKDDALKMDQWEEDNVKNVGAFIKEHGIECDLRDVESVDVTTDEGQFQEILDALKLRKEVAGKAGVALWEHKIWSQEEARKGLLIPQAVGAVSFPAYVLNPYKFVCALLEMSLEKGMNLQTNTAVVEVAKQHPGKKWVVSTERGDIEADRVILATNAYTSALYPPVVDFIIPTRGQIAAIRPGSNIAGNPALKRTCEMSDGTSGDYFQSRQEPFSGAGDLIIGGGRRVSPTGEQPILDDSKIQPAISSYLTRTVPPKYFGRENWGEDGEVVMEWTGIMGYTKDEQPIIGQAPGQDGLWICAGFHGHGMALTFQAAEALVGLLAGRGAEVGKWLPDCFKIARVPKIG</sequence>
<dbReference type="SUPFAM" id="SSF51905">
    <property type="entry name" value="FAD/NAD(P)-binding domain"/>
    <property type="match status" value="1"/>
</dbReference>
<feature type="domain" description="FAD dependent oxidoreductase" evidence="2">
    <location>
        <begin position="42"/>
        <end position="421"/>
    </location>
</feature>
<organism evidence="3 4">
    <name type="scientific">Lachnellula cervina</name>
    <dbReference type="NCBI Taxonomy" id="1316786"/>
    <lineage>
        <taxon>Eukaryota</taxon>
        <taxon>Fungi</taxon>
        <taxon>Dikarya</taxon>
        <taxon>Ascomycota</taxon>
        <taxon>Pezizomycotina</taxon>
        <taxon>Leotiomycetes</taxon>
        <taxon>Helotiales</taxon>
        <taxon>Lachnaceae</taxon>
        <taxon>Lachnellula</taxon>
    </lineage>
</organism>
<protein>
    <submittedName>
        <fullName evidence="3">Putative oxidoreductase OrdL</fullName>
    </submittedName>
</protein>
<dbReference type="PANTHER" id="PTHR13847:SF284">
    <property type="entry name" value="FAD DEPENDENT OXIDOREDUCTASE DOMAIN-CONTAINING PROTEIN"/>
    <property type="match status" value="1"/>
</dbReference>
<gene>
    <name evidence="3" type="primary">ordL_3</name>
    <name evidence="3" type="ORF">LCER1_G007365</name>
</gene>
<evidence type="ECO:0000313" key="3">
    <source>
        <dbReference type="EMBL" id="TVY50545.1"/>
    </source>
</evidence>
<dbReference type="Gene3D" id="3.50.50.60">
    <property type="entry name" value="FAD/NAD(P)-binding domain"/>
    <property type="match status" value="1"/>
</dbReference>
<dbReference type="EMBL" id="QGMG01001094">
    <property type="protein sequence ID" value="TVY50545.1"/>
    <property type="molecule type" value="Genomic_DNA"/>
</dbReference>
<evidence type="ECO:0000313" key="4">
    <source>
        <dbReference type="Proteomes" id="UP000481288"/>
    </source>
</evidence>
<accession>A0A7D8UKD9</accession>
<keyword evidence="4" id="KW-1185">Reference proteome</keyword>
<evidence type="ECO:0000256" key="1">
    <source>
        <dbReference type="SAM" id="MobiDB-lite"/>
    </source>
</evidence>
<feature type="region of interest" description="Disordered" evidence="1">
    <location>
        <begin position="17"/>
        <end position="37"/>
    </location>
</feature>
<dbReference type="OrthoDB" id="429143at2759"/>
<proteinExistence type="predicted"/>
<dbReference type="GO" id="GO:0005737">
    <property type="term" value="C:cytoplasm"/>
    <property type="evidence" value="ECO:0007669"/>
    <property type="project" value="TreeGrafter"/>
</dbReference>
<comment type="caution">
    <text evidence="3">The sequence shown here is derived from an EMBL/GenBank/DDBJ whole genome shotgun (WGS) entry which is preliminary data.</text>
</comment>